<dbReference type="Pfam" id="PF14534">
    <property type="entry name" value="DUF4440"/>
    <property type="match status" value="1"/>
</dbReference>
<proteinExistence type="predicted"/>
<dbReference type="AlphaFoldDB" id="A0AAU9ACH2"/>
<dbReference type="KEGG" id="lem:LEN_0602"/>
<sequence>MIAAMSGAVAAKQPAAPSPLPEGQALTDLVAGLDTQLFDSFNRCADPAQLARHAALFDEKVEFYHDRGGVTWNRERMLENTRRNVCGKIRRELVQGSLRVYPLPGFGAMEIGEHRFCAPDGGVCEGRGEFVVLWHRDGDAWRATRVLSYAHRAEAGAR</sequence>
<evidence type="ECO:0000313" key="2">
    <source>
        <dbReference type="EMBL" id="BAV96089.1"/>
    </source>
</evidence>
<dbReference type="SUPFAM" id="SSF54427">
    <property type="entry name" value="NTF2-like"/>
    <property type="match status" value="1"/>
</dbReference>
<gene>
    <name evidence="2" type="ORF">LEN_0602</name>
</gene>
<evidence type="ECO:0000313" key="3">
    <source>
        <dbReference type="Proteomes" id="UP000218824"/>
    </source>
</evidence>
<dbReference type="InterPro" id="IPR027843">
    <property type="entry name" value="DUF4440"/>
</dbReference>
<evidence type="ECO:0000259" key="1">
    <source>
        <dbReference type="Pfam" id="PF14534"/>
    </source>
</evidence>
<protein>
    <recommendedName>
        <fullName evidence="1">DUF4440 domain-containing protein</fullName>
    </recommendedName>
</protein>
<name>A0AAU9ACH2_LYSEN</name>
<accession>A0AAU9ACH2</accession>
<dbReference type="EMBL" id="AP014940">
    <property type="protein sequence ID" value="BAV96089.1"/>
    <property type="molecule type" value="Genomic_DNA"/>
</dbReference>
<dbReference type="Gene3D" id="3.10.450.50">
    <property type="match status" value="1"/>
</dbReference>
<dbReference type="Proteomes" id="UP000218824">
    <property type="component" value="Chromosome"/>
</dbReference>
<organism evidence="2 3">
    <name type="scientific">Lysobacter enzymogenes</name>
    <dbReference type="NCBI Taxonomy" id="69"/>
    <lineage>
        <taxon>Bacteria</taxon>
        <taxon>Pseudomonadati</taxon>
        <taxon>Pseudomonadota</taxon>
        <taxon>Gammaproteobacteria</taxon>
        <taxon>Lysobacterales</taxon>
        <taxon>Lysobacteraceae</taxon>
        <taxon>Lysobacter</taxon>
    </lineage>
</organism>
<feature type="domain" description="DUF4440" evidence="1">
    <location>
        <begin position="32"/>
        <end position="142"/>
    </location>
</feature>
<reference evidence="2 3" key="1">
    <citation type="journal article" date="2017" name="DNA Res.">
        <title>Complete genome sequence and expression profile of the commercial lytic enzyme producer Lysobacter enzymogenes M497-1.</title>
        <authorList>
            <person name="Takami H."/>
            <person name="Toyoda A."/>
            <person name="Uchiyama I."/>
            <person name="Itoh T."/>
            <person name="Takaki Y."/>
            <person name="Arai W."/>
            <person name="Nishi S."/>
            <person name="Kawai M."/>
            <person name="Shinya K."/>
            <person name="Ikeda H."/>
        </authorList>
    </citation>
    <scope>NUCLEOTIDE SEQUENCE [LARGE SCALE GENOMIC DNA]</scope>
    <source>
        <strain evidence="2 3">M497-1</strain>
    </source>
</reference>
<dbReference type="InterPro" id="IPR032710">
    <property type="entry name" value="NTF2-like_dom_sf"/>
</dbReference>